<dbReference type="SUPFAM" id="SSF101898">
    <property type="entry name" value="NHL repeat"/>
    <property type="match status" value="1"/>
</dbReference>
<feature type="compositionally biased region" description="Acidic residues" evidence="1">
    <location>
        <begin position="201"/>
        <end position="216"/>
    </location>
</feature>
<dbReference type="Gene3D" id="2.130.10.10">
    <property type="entry name" value="YVTN repeat-like/Quinoprotein amine dehydrogenase"/>
    <property type="match status" value="1"/>
</dbReference>
<organism evidence="2 3">
    <name type="scientific">Litorihabitans aurantiacus</name>
    <dbReference type="NCBI Taxonomy" id="1930061"/>
    <lineage>
        <taxon>Bacteria</taxon>
        <taxon>Bacillati</taxon>
        <taxon>Actinomycetota</taxon>
        <taxon>Actinomycetes</taxon>
        <taxon>Micrococcales</taxon>
        <taxon>Beutenbergiaceae</taxon>
        <taxon>Litorihabitans</taxon>
    </lineage>
</organism>
<protein>
    <submittedName>
        <fullName evidence="2">Uncharacterized protein</fullName>
    </submittedName>
</protein>
<feature type="compositionally biased region" description="Low complexity" evidence="1">
    <location>
        <begin position="217"/>
        <end position="235"/>
    </location>
</feature>
<gene>
    <name evidence="2" type="ORF">GCM10025875_09560</name>
</gene>
<dbReference type="Proteomes" id="UP001157161">
    <property type="component" value="Unassembled WGS sequence"/>
</dbReference>
<feature type="region of interest" description="Disordered" evidence="1">
    <location>
        <begin position="198"/>
        <end position="253"/>
    </location>
</feature>
<dbReference type="EMBL" id="BSUM01000001">
    <property type="protein sequence ID" value="GMA30964.1"/>
    <property type="molecule type" value="Genomic_DNA"/>
</dbReference>
<accession>A0AA37UMZ3</accession>
<keyword evidence="3" id="KW-1185">Reference proteome</keyword>
<proteinExistence type="predicted"/>
<dbReference type="AlphaFoldDB" id="A0AA37UMZ3"/>
<sequence>MAERSRRRSTIASATVVSLVVGTVVALSLTYDGVATADVSLNDGGVWVTGTNDTRIGRLNYPIAEVDAQLSSSTAAFDILQDDEDVLVVDDGLGRVERIDTAGVVGAGGAAVPAGRTIDLGAGTVAVLDPGTGDLRIVTTDTLAALEDEELPPTLRVSPRSVLDVDVEGTTWVFDPDTRALTALTASDVAVMTAIARGEGAEDEEGDAPVDEEAPADDASPSDAGAALAATGLDGADVEDLEPPSSRPPTSPS</sequence>
<reference evidence="2" key="2">
    <citation type="submission" date="2023-02" db="EMBL/GenBank/DDBJ databases">
        <authorList>
            <person name="Sun Q."/>
            <person name="Mori K."/>
        </authorList>
    </citation>
    <scope>NUCLEOTIDE SEQUENCE</scope>
    <source>
        <strain evidence="2">NBRC 112290</strain>
    </source>
</reference>
<dbReference type="InterPro" id="IPR015943">
    <property type="entry name" value="WD40/YVTN_repeat-like_dom_sf"/>
</dbReference>
<evidence type="ECO:0000313" key="3">
    <source>
        <dbReference type="Proteomes" id="UP001157161"/>
    </source>
</evidence>
<comment type="caution">
    <text evidence="2">The sequence shown here is derived from an EMBL/GenBank/DDBJ whole genome shotgun (WGS) entry which is preliminary data.</text>
</comment>
<reference evidence="2" key="1">
    <citation type="journal article" date="2014" name="Int. J. Syst. Evol. Microbiol.">
        <title>Complete genome sequence of Corynebacterium casei LMG S-19264T (=DSM 44701T), isolated from a smear-ripened cheese.</title>
        <authorList>
            <consortium name="US DOE Joint Genome Institute (JGI-PGF)"/>
            <person name="Walter F."/>
            <person name="Albersmeier A."/>
            <person name="Kalinowski J."/>
            <person name="Ruckert C."/>
        </authorList>
    </citation>
    <scope>NUCLEOTIDE SEQUENCE</scope>
    <source>
        <strain evidence="2">NBRC 112290</strain>
    </source>
</reference>
<evidence type="ECO:0000313" key="2">
    <source>
        <dbReference type="EMBL" id="GMA30964.1"/>
    </source>
</evidence>
<name>A0AA37UMZ3_9MICO</name>
<evidence type="ECO:0000256" key="1">
    <source>
        <dbReference type="SAM" id="MobiDB-lite"/>
    </source>
</evidence>
<dbReference type="RefSeq" id="WP_284249764.1">
    <property type="nucleotide sequence ID" value="NZ_BSUM01000001.1"/>
</dbReference>